<comment type="caution">
    <text evidence="2">The sequence shown here is derived from an EMBL/GenBank/DDBJ whole genome shotgun (WGS) entry which is preliminary data.</text>
</comment>
<gene>
    <name evidence="2" type="ORF">GCM10009809_00430</name>
</gene>
<dbReference type="Proteomes" id="UP001501138">
    <property type="component" value="Unassembled WGS sequence"/>
</dbReference>
<sequence length="191" mass="19268">MASRGSPASVVSVTGTTVGGRAARPGRYRGRVLRRPVPRRAATGVLAALVVVPLAACAPTIGATPAEDAANPDCAPVMLALPTTLAGDLPQRDTNAQATTAWGDPGAAVTLRCGVTPPGPSADCQSVESPAGAVDWIVEASEEGTWRFTTYGREPAVEVVVPPAVTAGHSTSFIGDLAQAVGNVEPTKTCS</sequence>
<feature type="compositionally biased region" description="Low complexity" evidence="1">
    <location>
        <begin position="1"/>
        <end position="23"/>
    </location>
</feature>
<dbReference type="Pfam" id="PF12028">
    <property type="entry name" value="DUF3515"/>
    <property type="match status" value="1"/>
</dbReference>
<accession>A0ABN2IMJ0</accession>
<name>A0ABN2IMJ0_9MICO</name>
<reference evidence="2 3" key="1">
    <citation type="journal article" date="2019" name="Int. J. Syst. Evol. Microbiol.">
        <title>The Global Catalogue of Microorganisms (GCM) 10K type strain sequencing project: providing services to taxonomists for standard genome sequencing and annotation.</title>
        <authorList>
            <consortium name="The Broad Institute Genomics Platform"/>
            <consortium name="The Broad Institute Genome Sequencing Center for Infectious Disease"/>
            <person name="Wu L."/>
            <person name="Ma J."/>
        </authorList>
    </citation>
    <scope>NUCLEOTIDE SEQUENCE [LARGE SCALE GENOMIC DNA]</scope>
    <source>
        <strain evidence="2 3">JCM 15589</strain>
    </source>
</reference>
<feature type="region of interest" description="Disordered" evidence="1">
    <location>
        <begin position="1"/>
        <end position="29"/>
    </location>
</feature>
<evidence type="ECO:0000313" key="3">
    <source>
        <dbReference type="Proteomes" id="UP001501138"/>
    </source>
</evidence>
<evidence type="ECO:0008006" key="4">
    <source>
        <dbReference type="Google" id="ProtNLM"/>
    </source>
</evidence>
<evidence type="ECO:0000256" key="1">
    <source>
        <dbReference type="SAM" id="MobiDB-lite"/>
    </source>
</evidence>
<proteinExistence type="predicted"/>
<evidence type="ECO:0000313" key="2">
    <source>
        <dbReference type="EMBL" id="GAA1708041.1"/>
    </source>
</evidence>
<dbReference type="InterPro" id="IPR021903">
    <property type="entry name" value="DUF3515"/>
</dbReference>
<protein>
    <recommendedName>
        <fullName evidence="4">DUF3515 domain-containing protein</fullName>
    </recommendedName>
</protein>
<keyword evidence="3" id="KW-1185">Reference proteome</keyword>
<organism evidence="2 3">
    <name type="scientific">Isoptericola hypogeus</name>
    <dbReference type="NCBI Taxonomy" id="300179"/>
    <lineage>
        <taxon>Bacteria</taxon>
        <taxon>Bacillati</taxon>
        <taxon>Actinomycetota</taxon>
        <taxon>Actinomycetes</taxon>
        <taxon>Micrococcales</taxon>
        <taxon>Promicromonosporaceae</taxon>
        <taxon>Isoptericola</taxon>
    </lineage>
</organism>
<dbReference type="EMBL" id="BAAAPM010000001">
    <property type="protein sequence ID" value="GAA1708041.1"/>
    <property type="molecule type" value="Genomic_DNA"/>
</dbReference>